<evidence type="ECO:0000256" key="1">
    <source>
        <dbReference type="SAM" id="MobiDB-lite"/>
    </source>
</evidence>
<feature type="region of interest" description="Disordered" evidence="1">
    <location>
        <begin position="286"/>
        <end position="330"/>
    </location>
</feature>
<gene>
    <name evidence="2" type="ORF">N7541_005585</name>
</gene>
<reference evidence="2" key="1">
    <citation type="submission" date="2022-12" db="EMBL/GenBank/DDBJ databases">
        <authorList>
            <person name="Petersen C."/>
        </authorList>
    </citation>
    <scope>NUCLEOTIDE SEQUENCE</scope>
    <source>
        <strain evidence="2">IBT 35675</strain>
    </source>
</reference>
<keyword evidence="3" id="KW-1185">Reference proteome</keyword>
<feature type="region of interest" description="Disordered" evidence="1">
    <location>
        <begin position="69"/>
        <end position="262"/>
    </location>
</feature>
<feature type="compositionally biased region" description="Basic and acidic residues" evidence="1">
    <location>
        <begin position="73"/>
        <end position="87"/>
    </location>
</feature>
<dbReference type="EMBL" id="JAPZBR010000004">
    <property type="protein sequence ID" value="KAJ5354541.1"/>
    <property type="molecule type" value="Genomic_DNA"/>
</dbReference>
<name>A0A9W9R6H6_PENBR</name>
<feature type="compositionally biased region" description="Acidic residues" evidence="1">
    <location>
        <begin position="292"/>
        <end position="301"/>
    </location>
</feature>
<organism evidence="2 3">
    <name type="scientific">Penicillium brevicompactum</name>
    <dbReference type="NCBI Taxonomy" id="5074"/>
    <lineage>
        <taxon>Eukaryota</taxon>
        <taxon>Fungi</taxon>
        <taxon>Dikarya</taxon>
        <taxon>Ascomycota</taxon>
        <taxon>Pezizomycotina</taxon>
        <taxon>Eurotiomycetes</taxon>
        <taxon>Eurotiomycetidae</taxon>
        <taxon>Eurotiales</taxon>
        <taxon>Aspergillaceae</taxon>
        <taxon>Penicillium</taxon>
    </lineage>
</organism>
<accession>A0A9W9R6H6</accession>
<sequence>MNPATEGQFSFNVDTFYVAASGGQIHRRAAPPEIKALTAPSLWSSTVEGQSDRQDEVVESLTRWWHQCTQRNPADRKEPEEGLKNQEAEISGAGGQGKSSTKTVITKTVTKQSVTTKSVTTKTTSTSKPVESKATSAKKAVAKKATPTKPPVAVKATPKAAAPKAAAPKAAAPKQAATKTAAAPKTTSKAAPVKTTTAKAPAAPKPTVKKATAAKAPAQKKATAPKASAAKTTAAKTATPKTTTANKKRAISDVETTHQPQIAKRPAYGGIQAQNNINVPVNNYQQSREWGEPDNGDEFEFGENRGYGYDSEYDDAPPPYDSLYEEMDWE</sequence>
<dbReference type="Proteomes" id="UP001148299">
    <property type="component" value="Unassembled WGS sequence"/>
</dbReference>
<reference evidence="2" key="2">
    <citation type="journal article" date="2023" name="IMA Fungus">
        <title>Comparative genomic study of the Penicillium genus elucidates a diverse pangenome and 15 lateral gene transfer events.</title>
        <authorList>
            <person name="Petersen C."/>
            <person name="Sorensen T."/>
            <person name="Nielsen M.R."/>
            <person name="Sondergaard T.E."/>
            <person name="Sorensen J.L."/>
            <person name="Fitzpatrick D.A."/>
            <person name="Frisvad J.C."/>
            <person name="Nielsen K.L."/>
        </authorList>
    </citation>
    <scope>NUCLEOTIDE SEQUENCE</scope>
    <source>
        <strain evidence="2">IBT 35675</strain>
    </source>
</reference>
<dbReference type="AlphaFoldDB" id="A0A9W9R6H6"/>
<protein>
    <submittedName>
        <fullName evidence="2">Uncharacterized protein</fullName>
    </submittedName>
</protein>
<comment type="caution">
    <text evidence="2">The sequence shown here is derived from an EMBL/GenBank/DDBJ whole genome shotgun (WGS) entry which is preliminary data.</text>
</comment>
<proteinExistence type="predicted"/>
<evidence type="ECO:0000313" key="2">
    <source>
        <dbReference type="EMBL" id="KAJ5354541.1"/>
    </source>
</evidence>
<evidence type="ECO:0000313" key="3">
    <source>
        <dbReference type="Proteomes" id="UP001148299"/>
    </source>
</evidence>
<feature type="compositionally biased region" description="Low complexity" evidence="1">
    <location>
        <begin position="98"/>
        <end position="245"/>
    </location>
</feature>